<dbReference type="AlphaFoldDB" id="A0A9D3VTY3"/>
<accession>A0A9D3VTY3</accession>
<sequence>MGVVPAAIFTSLSRLPLYISTPNKFEWMPYSDPTIQECILLEFLVNPHIWHVKVSLVVYITLEMHESDRVLRQFKFRKSIPSIP</sequence>
<dbReference type="OrthoDB" id="1001962at2759"/>
<organism evidence="1 2">
    <name type="scientific">Gossypium stocksii</name>
    <dbReference type="NCBI Taxonomy" id="47602"/>
    <lineage>
        <taxon>Eukaryota</taxon>
        <taxon>Viridiplantae</taxon>
        <taxon>Streptophyta</taxon>
        <taxon>Embryophyta</taxon>
        <taxon>Tracheophyta</taxon>
        <taxon>Spermatophyta</taxon>
        <taxon>Magnoliopsida</taxon>
        <taxon>eudicotyledons</taxon>
        <taxon>Gunneridae</taxon>
        <taxon>Pentapetalae</taxon>
        <taxon>rosids</taxon>
        <taxon>malvids</taxon>
        <taxon>Malvales</taxon>
        <taxon>Malvaceae</taxon>
        <taxon>Malvoideae</taxon>
        <taxon>Gossypium</taxon>
    </lineage>
</organism>
<dbReference type="EMBL" id="JAIQCV010000005">
    <property type="protein sequence ID" value="KAH1097322.1"/>
    <property type="molecule type" value="Genomic_DNA"/>
</dbReference>
<keyword evidence="2" id="KW-1185">Reference proteome</keyword>
<proteinExistence type="predicted"/>
<evidence type="ECO:0000313" key="2">
    <source>
        <dbReference type="Proteomes" id="UP000828251"/>
    </source>
</evidence>
<dbReference type="Proteomes" id="UP000828251">
    <property type="component" value="Unassembled WGS sequence"/>
</dbReference>
<evidence type="ECO:0000313" key="1">
    <source>
        <dbReference type="EMBL" id="KAH1097322.1"/>
    </source>
</evidence>
<comment type="caution">
    <text evidence="1">The sequence shown here is derived from an EMBL/GenBank/DDBJ whole genome shotgun (WGS) entry which is preliminary data.</text>
</comment>
<gene>
    <name evidence="1" type="ORF">J1N35_014243</name>
</gene>
<reference evidence="1 2" key="1">
    <citation type="journal article" date="2021" name="Plant Biotechnol. J.">
        <title>Multi-omics assisted identification of the key and species-specific regulatory components of drought-tolerant mechanisms in Gossypium stocksii.</title>
        <authorList>
            <person name="Yu D."/>
            <person name="Ke L."/>
            <person name="Zhang D."/>
            <person name="Wu Y."/>
            <person name="Sun Y."/>
            <person name="Mei J."/>
            <person name="Sun J."/>
            <person name="Sun Y."/>
        </authorList>
    </citation>
    <scope>NUCLEOTIDE SEQUENCE [LARGE SCALE GENOMIC DNA]</scope>
    <source>
        <strain evidence="2">cv. E1</strain>
        <tissue evidence="1">Leaf</tissue>
    </source>
</reference>
<protein>
    <submittedName>
        <fullName evidence="1">Uncharacterized protein</fullName>
    </submittedName>
</protein>
<name>A0A9D3VTY3_9ROSI</name>